<gene>
    <name evidence="2" type="ORF">EB796_012807</name>
</gene>
<dbReference type="OrthoDB" id="5986190at2759"/>
<keyword evidence="1" id="KW-0812">Transmembrane</keyword>
<evidence type="ECO:0000313" key="2">
    <source>
        <dbReference type="EMBL" id="KAF6028886.1"/>
    </source>
</evidence>
<dbReference type="Gene3D" id="1.25.40.10">
    <property type="entry name" value="Tetratricopeptide repeat domain"/>
    <property type="match status" value="1"/>
</dbReference>
<dbReference type="InterPro" id="IPR011990">
    <property type="entry name" value="TPR-like_helical_dom_sf"/>
</dbReference>
<keyword evidence="3" id="KW-1185">Reference proteome</keyword>
<feature type="transmembrane region" description="Helical" evidence="1">
    <location>
        <begin position="26"/>
        <end position="47"/>
    </location>
</feature>
<keyword evidence="1" id="KW-1133">Transmembrane helix</keyword>
<evidence type="ECO:0000313" key="3">
    <source>
        <dbReference type="Proteomes" id="UP000593567"/>
    </source>
</evidence>
<evidence type="ECO:0000256" key="1">
    <source>
        <dbReference type="SAM" id="Phobius"/>
    </source>
</evidence>
<accession>A0A7J7JTZ1</accession>
<sequence length="110" mass="12699">MCDYSKALEYYTKSLDMRLESMVLRLHMQTCVVITILVVCMTTWVNIARIATSYNNIGCVYKWALEYYTKSLDMLHLLAKKLTHTVASVLYFTISDSPFTCRHSLVVLVC</sequence>
<keyword evidence="1" id="KW-0472">Membrane</keyword>
<dbReference type="AlphaFoldDB" id="A0A7J7JTZ1"/>
<comment type="caution">
    <text evidence="2">The sequence shown here is derived from an EMBL/GenBank/DDBJ whole genome shotgun (WGS) entry which is preliminary data.</text>
</comment>
<dbReference type="EMBL" id="VXIV02001896">
    <property type="protein sequence ID" value="KAF6028886.1"/>
    <property type="molecule type" value="Genomic_DNA"/>
</dbReference>
<organism evidence="2 3">
    <name type="scientific">Bugula neritina</name>
    <name type="common">Brown bryozoan</name>
    <name type="synonym">Sertularia neritina</name>
    <dbReference type="NCBI Taxonomy" id="10212"/>
    <lineage>
        <taxon>Eukaryota</taxon>
        <taxon>Metazoa</taxon>
        <taxon>Spiralia</taxon>
        <taxon>Lophotrochozoa</taxon>
        <taxon>Bryozoa</taxon>
        <taxon>Gymnolaemata</taxon>
        <taxon>Cheilostomatida</taxon>
        <taxon>Flustrina</taxon>
        <taxon>Buguloidea</taxon>
        <taxon>Bugulidae</taxon>
        <taxon>Bugula</taxon>
    </lineage>
</organism>
<protein>
    <submittedName>
        <fullName evidence="2">Uncharacterized protein</fullName>
    </submittedName>
</protein>
<name>A0A7J7JTZ1_BUGNE</name>
<proteinExistence type="predicted"/>
<dbReference type="Proteomes" id="UP000593567">
    <property type="component" value="Unassembled WGS sequence"/>
</dbReference>
<reference evidence="2" key="1">
    <citation type="submission" date="2020-06" db="EMBL/GenBank/DDBJ databases">
        <title>Draft genome of Bugula neritina, a colonial animal packing powerful symbionts and potential medicines.</title>
        <authorList>
            <person name="Rayko M."/>
        </authorList>
    </citation>
    <scope>NUCLEOTIDE SEQUENCE [LARGE SCALE GENOMIC DNA]</scope>
    <source>
        <strain evidence="2">Kwan_BN1</strain>
    </source>
</reference>